<sequence length="117" mass="12814">SYQSDVASASSMEHDSYSYEDSYAPTPGGATMSPDDQSAHREPEWVTFATPICIGIAILICFAKIMCRNCSSQRNAREGRGDSLSSENSQQHWFQRSQQAFAANSGIPPMIGTLLLF</sequence>
<name>A0A2A6C6I7_PRIPA</name>
<keyword evidence="4" id="KW-1185">Reference proteome</keyword>
<dbReference type="EnsemblMetazoa" id="PPA34643.1">
    <property type="protein sequence ID" value="PPA34643.1"/>
    <property type="gene ID" value="WBGene00273012"/>
</dbReference>
<accession>A0A8R1YRI1</accession>
<gene>
    <name evidence="3" type="primary">WBGene00273012</name>
</gene>
<evidence type="ECO:0000313" key="4">
    <source>
        <dbReference type="Proteomes" id="UP000005239"/>
    </source>
</evidence>
<feature type="transmembrane region" description="Helical" evidence="2">
    <location>
        <begin position="45"/>
        <end position="67"/>
    </location>
</feature>
<keyword evidence="2" id="KW-0472">Membrane</keyword>
<dbReference type="Proteomes" id="UP000005239">
    <property type="component" value="Unassembled WGS sequence"/>
</dbReference>
<reference evidence="3" key="2">
    <citation type="submission" date="2022-06" db="UniProtKB">
        <authorList>
            <consortium name="EnsemblMetazoa"/>
        </authorList>
    </citation>
    <scope>IDENTIFICATION</scope>
    <source>
        <strain evidence="3">PS312</strain>
    </source>
</reference>
<feature type="compositionally biased region" description="Polar residues" evidence="1">
    <location>
        <begin position="1"/>
        <end position="11"/>
    </location>
</feature>
<accession>A0A2A6C6I7</accession>
<keyword evidence="2" id="KW-0812">Transmembrane</keyword>
<feature type="region of interest" description="Disordered" evidence="1">
    <location>
        <begin position="1"/>
        <end position="41"/>
    </location>
</feature>
<organism evidence="3 4">
    <name type="scientific">Pristionchus pacificus</name>
    <name type="common">Parasitic nematode worm</name>
    <dbReference type="NCBI Taxonomy" id="54126"/>
    <lineage>
        <taxon>Eukaryota</taxon>
        <taxon>Metazoa</taxon>
        <taxon>Ecdysozoa</taxon>
        <taxon>Nematoda</taxon>
        <taxon>Chromadorea</taxon>
        <taxon>Rhabditida</taxon>
        <taxon>Rhabditina</taxon>
        <taxon>Diplogasteromorpha</taxon>
        <taxon>Diplogasteroidea</taxon>
        <taxon>Neodiplogasteridae</taxon>
        <taxon>Pristionchus</taxon>
    </lineage>
</organism>
<reference evidence="4" key="1">
    <citation type="journal article" date="2008" name="Nat. Genet.">
        <title>The Pristionchus pacificus genome provides a unique perspective on nematode lifestyle and parasitism.</title>
        <authorList>
            <person name="Dieterich C."/>
            <person name="Clifton S.W."/>
            <person name="Schuster L.N."/>
            <person name="Chinwalla A."/>
            <person name="Delehaunty K."/>
            <person name="Dinkelacker I."/>
            <person name="Fulton L."/>
            <person name="Fulton R."/>
            <person name="Godfrey J."/>
            <person name="Minx P."/>
            <person name="Mitreva M."/>
            <person name="Roeseler W."/>
            <person name="Tian H."/>
            <person name="Witte H."/>
            <person name="Yang S.P."/>
            <person name="Wilson R.K."/>
            <person name="Sommer R.J."/>
        </authorList>
    </citation>
    <scope>NUCLEOTIDE SEQUENCE [LARGE SCALE GENOMIC DNA]</scope>
    <source>
        <strain evidence="4">PS312</strain>
    </source>
</reference>
<keyword evidence="2" id="KW-1133">Transmembrane helix</keyword>
<evidence type="ECO:0000313" key="3">
    <source>
        <dbReference type="EnsemblMetazoa" id="PPA34643.1"/>
    </source>
</evidence>
<evidence type="ECO:0000256" key="1">
    <source>
        <dbReference type="SAM" id="MobiDB-lite"/>
    </source>
</evidence>
<evidence type="ECO:0000256" key="2">
    <source>
        <dbReference type="SAM" id="Phobius"/>
    </source>
</evidence>
<protein>
    <submittedName>
        <fullName evidence="3">Uncharacterized protein</fullName>
    </submittedName>
</protein>
<dbReference type="AlphaFoldDB" id="A0A2A6C6I7"/>
<proteinExistence type="predicted"/>